<accession>A0AAV7TQ32</accession>
<feature type="region of interest" description="Disordered" evidence="2">
    <location>
        <begin position="377"/>
        <end position="423"/>
    </location>
</feature>
<dbReference type="InterPro" id="IPR000159">
    <property type="entry name" value="RA_dom"/>
</dbReference>
<gene>
    <name evidence="4" type="ORF">NDU88_004022</name>
</gene>
<keyword evidence="1" id="KW-0175">Coiled coil</keyword>
<evidence type="ECO:0000256" key="2">
    <source>
        <dbReference type="SAM" id="MobiDB-lite"/>
    </source>
</evidence>
<keyword evidence="5" id="KW-1185">Reference proteome</keyword>
<dbReference type="GO" id="GO:0007165">
    <property type="term" value="P:signal transduction"/>
    <property type="evidence" value="ECO:0007669"/>
    <property type="project" value="InterPro"/>
</dbReference>
<feature type="domain" description="Ras-associating" evidence="3">
    <location>
        <begin position="233"/>
        <end position="312"/>
    </location>
</feature>
<dbReference type="InterPro" id="IPR033631">
    <property type="entry name" value="RASSF7_RA"/>
</dbReference>
<dbReference type="Pfam" id="PF00788">
    <property type="entry name" value="RA"/>
    <property type="match status" value="1"/>
</dbReference>
<dbReference type="SUPFAM" id="SSF54236">
    <property type="entry name" value="Ubiquitin-like"/>
    <property type="match status" value="1"/>
</dbReference>
<evidence type="ECO:0000256" key="1">
    <source>
        <dbReference type="SAM" id="Coils"/>
    </source>
</evidence>
<sequence>MPRLGRRVPFSYPTMPFLDISSVRVGKCCSEQAFRFSISPDAVTGAEGMQSISRLEGPRRAWQAPGTTRTPHLPPHLEAVDSWHRPLIMVGAHRGLSLKRVTEKGYIVFEAGPSVLLCEQSKRPCVAEKPRPEALWVVGGAVRGALHAPGPVPPPGPGHGSGTRASLPGMGVHTSPARVPAIPSVRLGASTLAPPSCSAPGADEALPEITGKAHCNAHDCLRTDTAVNLAMELKVWVDGVQRVVCGVSELTSCQEVVIALAQSMGQTGRYVLIQTLRDKERQLLPTERPLEYLSKCGQYANDVQFILRRTGPSVAERPSSDTTGQCPERMFIRSSLPLKPRPVSTEVTRSKEPRKALTFNLGPMGSNELLAKHRLKQQQRNGTDFKEASKEGSQSSQGSSKPSKEISQYPKVNGHSSKDSGALSKEDVFRMVLRQQEHLQSLELQNDSAGADLRTWENKGGSRNEDEIMYLEQLIHRNEAELSYEDFWHDELQQERDTERERQDRMQQLRATVEEYTQRIQELTSQAEALEKEIERLQKEKATPSPAEFQDMVSRMKRELDSKTSQSLQLESNISNVEKAFEEAERALQAKRQELEDLNKDLRQCNLQQFILQTGTTLTAVQSRTEEELNLEHSDHELPTYQRNGGTLYSNMDSPPRPTAKQFLGNPRNLQNPLVSSLNPEVLSSKQSTWR</sequence>
<name>A0AAV7TQ32_PLEWA</name>
<dbReference type="PANTHER" id="PTHR15286:SF11">
    <property type="entry name" value="RAS ASSOCIATION DOMAIN-CONTAINING PROTEIN 7"/>
    <property type="match status" value="1"/>
</dbReference>
<protein>
    <recommendedName>
        <fullName evidence="3">Ras-associating domain-containing protein</fullName>
    </recommendedName>
</protein>
<feature type="compositionally biased region" description="Polar residues" evidence="2">
    <location>
        <begin position="668"/>
        <end position="691"/>
    </location>
</feature>
<dbReference type="EMBL" id="JANPWB010000006">
    <property type="protein sequence ID" value="KAJ1178780.1"/>
    <property type="molecule type" value="Genomic_DNA"/>
</dbReference>
<dbReference type="CDD" id="cd16135">
    <property type="entry name" value="RA_RASSF7"/>
    <property type="match status" value="1"/>
</dbReference>
<evidence type="ECO:0000259" key="3">
    <source>
        <dbReference type="PROSITE" id="PS50200"/>
    </source>
</evidence>
<feature type="compositionally biased region" description="Low complexity" evidence="2">
    <location>
        <begin position="391"/>
        <end position="407"/>
    </location>
</feature>
<dbReference type="SMART" id="SM00314">
    <property type="entry name" value="RA"/>
    <property type="match status" value="1"/>
</dbReference>
<feature type="compositionally biased region" description="Polar residues" evidence="2">
    <location>
        <begin position="641"/>
        <end position="653"/>
    </location>
</feature>
<evidence type="ECO:0000313" key="5">
    <source>
        <dbReference type="Proteomes" id="UP001066276"/>
    </source>
</evidence>
<feature type="region of interest" description="Disordered" evidence="2">
    <location>
        <begin position="312"/>
        <end position="364"/>
    </location>
</feature>
<dbReference type="AlphaFoldDB" id="A0AAV7TQ32"/>
<dbReference type="PROSITE" id="PS50200">
    <property type="entry name" value="RA"/>
    <property type="match status" value="1"/>
</dbReference>
<dbReference type="Gene3D" id="3.10.20.90">
    <property type="entry name" value="Phosphatidylinositol 3-kinase Catalytic Subunit, Chain A, domain 1"/>
    <property type="match status" value="1"/>
</dbReference>
<feature type="coiled-coil region" evidence="1">
    <location>
        <begin position="567"/>
        <end position="608"/>
    </location>
</feature>
<feature type="compositionally biased region" description="Basic and acidic residues" evidence="2">
    <location>
        <begin position="629"/>
        <end position="638"/>
    </location>
</feature>
<feature type="coiled-coil region" evidence="1">
    <location>
        <begin position="489"/>
        <end position="540"/>
    </location>
</feature>
<comment type="caution">
    <text evidence="4">The sequence shown here is derived from an EMBL/GenBank/DDBJ whole genome shotgun (WGS) entry which is preliminary data.</text>
</comment>
<proteinExistence type="predicted"/>
<feature type="region of interest" description="Disordered" evidence="2">
    <location>
        <begin position="629"/>
        <end position="691"/>
    </location>
</feature>
<evidence type="ECO:0000313" key="4">
    <source>
        <dbReference type="EMBL" id="KAJ1178780.1"/>
    </source>
</evidence>
<dbReference type="PANTHER" id="PTHR15286">
    <property type="entry name" value="RAS-ASSOCIATING DOMAIN CONTAINING PROTEIN"/>
    <property type="match status" value="1"/>
</dbReference>
<dbReference type="Proteomes" id="UP001066276">
    <property type="component" value="Chromosome 3_2"/>
</dbReference>
<reference evidence="4" key="1">
    <citation type="journal article" date="2022" name="bioRxiv">
        <title>Sequencing and chromosome-scale assembly of the giantPleurodeles waltlgenome.</title>
        <authorList>
            <person name="Brown T."/>
            <person name="Elewa A."/>
            <person name="Iarovenko S."/>
            <person name="Subramanian E."/>
            <person name="Araus A.J."/>
            <person name="Petzold A."/>
            <person name="Susuki M."/>
            <person name="Suzuki K.-i.T."/>
            <person name="Hayashi T."/>
            <person name="Toyoda A."/>
            <person name="Oliveira C."/>
            <person name="Osipova E."/>
            <person name="Leigh N.D."/>
            <person name="Simon A."/>
            <person name="Yun M.H."/>
        </authorList>
    </citation>
    <scope>NUCLEOTIDE SEQUENCE</scope>
    <source>
        <strain evidence="4">20211129_DDA</strain>
        <tissue evidence="4">Liver</tissue>
    </source>
</reference>
<organism evidence="4 5">
    <name type="scientific">Pleurodeles waltl</name>
    <name type="common">Iberian ribbed newt</name>
    <dbReference type="NCBI Taxonomy" id="8319"/>
    <lineage>
        <taxon>Eukaryota</taxon>
        <taxon>Metazoa</taxon>
        <taxon>Chordata</taxon>
        <taxon>Craniata</taxon>
        <taxon>Vertebrata</taxon>
        <taxon>Euteleostomi</taxon>
        <taxon>Amphibia</taxon>
        <taxon>Batrachia</taxon>
        <taxon>Caudata</taxon>
        <taxon>Salamandroidea</taxon>
        <taxon>Salamandridae</taxon>
        <taxon>Pleurodelinae</taxon>
        <taxon>Pleurodeles</taxon>
    </lineage>
</organism>
<dbReference type="InterPro" id="IPR033593">
    <property type="entry name" value="N-RASSF"/>
</dbReference>
<dbReference type="InterPro" id="IPR029071">
    <property type="entry name" value="Ubiquitin-like_domsf"/>
</dbReference>